<name>A0A9P5S4P4_9FUNG</name>
<organism evidence="2 3">
    <name type="scientific">Linnemannia schmuckeri</name>
    <dbReference type="NCBI Taxonomy" id="64567"/>
    <lineage>
        <taxon>Eukaryota</taxon>
        <taxon>Fungi</taxon>
        <taxon>Fungi incertae sedis</taxon>
        <taxon>Mucoromycota</taxon>
        <taxon>Mortierellomycotina</taxon>
        <taxon>Mortierellomycetes</taxon>
        <taxon>Mortierellales</taxon>
        <taxon>Mortierellaceae</taxon>
        <taxon>Linnemannia</taxon>
    </lineage>
</organism>
<accession>A0A9P5S4P4</accession>
<gene>
    <name evidence="2" type="ORF">BG015_005187</name>
</gene>
<reference evidence="2" key="1">
    <citation type="journal article" date="2020" name="Fungal Divers.">
        <title>Resolving the Mortierellaceae phylogeny through synthesis of multi-gene phylogenetics and phylogenomics.</title>
        <authorList>
            <person name="Vandepol N."/>
            <person name="Liber J."/>
            <person name="Desiro A."/>
            <person name="Na H."/>
            <person name="Kennedy M."/>
            <person name="Barry K."/>
            <person name="Grigoriev I.V."/>
            <person name="Miller A.N."/>
            <person name="O'Donnell K."/>
            <person name="Stajich J.E."/>
            <person name="Bonito G."/>
        </authorList>
    </citation>
    <scope>NUCLEOTIDE SEQUENCE</scope>
    <source>
        <strain evidence="2">NRRL 6426</strain>
    </source>
</reference>
<evidence type="ECO:0000313" key="3">
    <source>
        <dbReference type="Proteomes" id="UP000748756"/>
    </source>
</evidence>
<dbReference type="Proteomes" id="UP000748756">
    <property type="component" value="Unassembled WGS sequence"/>
</dbReference>
<proteinExistence type="predicted"/>
<feature type="region of interest" description="Disordered" evidence="1">
    <location>
        <begin position="91"/>
        <end position="114"/>
    </location>
</feature>
<keyword evidence="3" id="KW-1185">Reference proteome</keyword>
<comment type="caution">
    <text evidence="2">The sequence shown here is derived from an EMBL/GenBank/DDBJ whole genome shotgun (WGS) entry which is preliminary data.</text>
</comment>
<dbReference type="AlphaFoldDB" id="A0A9P5S4P4"/>
<protein>
    <submittedName>
        <fullName evidence="2">Uncharacterized protein</fullName>
    </submittedName>
</protein>
<dbReference type="EMBL" id="JAAAUQ010000240">
    <property type="protein sequence ID" value="KAF9152499.1"/>
    <property type="molecule type" value="Genomic_DNA"/>
</dbReference>
<sequence length="171" mass="19566">MHSDPAPRIYRSIPTPLIANFVDAFRTIHMSAKAQAVVFKMLKFELDGRLTAKGVEEDPFLRDDFCSETMCSLKDKFTSGRISFYRQNPVQKRMHQESVQSPSSKGMKEKRGQEDLRHKYGKDVHLRVSCEMPSRHSSIKSVCRESRIFSGLFDRVAKKVGLVLSRQVDAV</sequence>
<evidence type="ECO:0000313" key="2">
    <source>
        <dbReference type="EMBL" id="KAF9152499.1"/>
    </source>
</evidence>
<evidence type="ECO:0000256" key="1">
    <source>
        <dbReference type="SAM" id="MobiDB-lite"/>
    </source>
</evidence>